<dbReference type="InterPro" id="IPR022521">
    <property type="entry name" value="Rv3660c"/>
</dbReference>
<keyword evidence="2" id="KW-0067">ATP-binding</keyword>
<dbReference type="InterPro" id="IPR027417">
    <property type="entry name" value="P-loop_NTPase"/>
</dbReference>
<protein>
    <submittedName>
        <fullName evidence="2">Helicase/secretion neighborhood CpaE-like protein</fullName>
    </submittedName>
</protein>
<keyword evidence="2" id="KW-0378">Hydrolase</keyword>
<dbReference type="OrthoDB" id="3252838at2"/>
<reference evidence="2 3" key="1">
    <citation type="submission" date="2017-06" db="EMBL/GenBank/DDBJ databases">
        <authorList>
            <person name="Kim H.J."/>
            <person name="Triplett B.A."/>
        </authorList>
    </citation>
    <scope>NUCLEOTIDE SEQUENCE [LARGE SCALE GENOMIC DNA]</scope>
    <source>
        <strain evidence="2 3">DSM 45207</strain>
    </source>
</reference>
<dbReference type="GO" id="GO:0051782">
    <property type="term" value="P:negative regulation of cell division"/>
    <property type="evidence" value="ECO:0007669"/>
    <property type="project" value="TreeGrafter"/>
</dbReference>
<gene>
    <name evidence="2" type="ORF">SAMN06265360_112116</name>
</gene>
<keyword evidence="2" id="KW-0347">Helicase</keyword>
<dbReference type="GO" id="GO:0005524">
    <property type="term" value="F:ATP binding"/>
    <property type="evidence" value="ECO:0007669"/>
    <property type="project" value="TreeGrafter"/>
</dbReference>
<dbReference type="GO" id="GO:0004386">
    <property type="term" value="F:helicase activity"/>
    <property type="evidence" value="ECO:0007669"/>
    <property type="project" value="UniProtKB-KW"/>
</dbReference>
<dbReference type="GO" id="GO:0005829">
    <property type="term" value="C:cytosol"/>
    <property type="evidence" value="ECO:0007669"/>
    <property type="project" value="TreeGrafter"/>
</dbReference>
<dbReference type="GO" id="GO:0009898">
    <property type="term" value="C:cytoplasmic side of plasma membrane"/>
    <property type="evidence" value="ECO:0007669"/>
    <property type="project" value="TreeGrafter"/>
</dbReference>
<keyword evidence="2" id="KW-0547">Nucleotide-binding</keyword>
<name>A0A238XWK5_9PSEU</name>
<dbReference type="RefSeq" id="WP_089301902.1">
    <property type="nucleotide sequence ID" value="NZ_FZNW01000012.1"/>
</dbReference>
<dbReference type="Pfam" id="PF26563">
    <property type="entry name" value="Rv3660c_N"/>
    <property type="match status" value="1"/>
</dbReference>
<evidence type="ECO:0000313" key="3">
    <source>
        <dbReference type="Proteomes" id="UP000198348"/>
    </source>
</evidence>
<dbReference type="PANTHER" id="PTHR43384">
    <property type="entry name" value="SEPTUM SITE-DETERMINING PROTEIN MIND HOMOLOG, CHLOROPLASTIC-RELATED"/>
    <property type="match status" value="1"/>
</dbReference>
<dbReference type="PANTHER" id="PTHR43384:SF11">
    <property type="entry name" value="SEPTUM SITE DETERMINING PROTEIN"/>
    <property type="match status" value="1"/>
</dbReference>
<accession>A0A238XWK5</accession>
<dbReference type="Proteomes" id="UP000198348">
    <property type="component" value="Unassembled WGS sequence"/>
</dbReference>
<dbReference type="InterPro" id="IPR050625">
    <property type="entry name" value="ParA/MinD_ATPase"/>
</dbReference>
<dbReference type="SUPFAM" id="SSF52540">
    <property type="entry name" value="P-loop containing nucleoside triphosphate hydrolases"/>
    <property type="match status" value="1"/>
</dbReference>
<sequence length="362" mass="37073">MTGQLPLVVVDDEDLLDHVLRIAASVGCEVECAPDAEAVRRGWSRAPLVVLDETALTQCAGRDLPRASSVVLVCAAELAAHTWQLVFRTGVEHVLTLPGEESSLVAVFADVAEGPSGGDGRVVAVVGGRGGAGASVFAASIGVAASRSGGEAVLVDCDPLGGGIDLVLGAEFDAGSRWPDLSLGSGRVSMSSLRDALPRISYGSGELSVLSCARDGARPEPDGVAAVVDAGRRSGATVACDLSRELAPCDRRAAELADLVCLVVPAEVRACTAATRVLERLRPLSDRLALVVRGPAPEALSAEAIAEVVGLPVLTVMRAEPRLGSALERGQFDPRQRGPLATGARDVLRALSGACDEQVGAA</sequence>
<evidence type="ECO:0000313" key="2">
    <source>
        <dbReference type="EMBL" id="SNR62744.1"/>
    </source>
</evidence>
<dbReference type="GO" id="GO:0016887">
    <property type="term" value="F:ATP hydrolysis activity"/>
    <property type="evidence" value="ECO:0007669"/>
    <property type="project" value="TreeGrafter"/>
</dbReference>
<keyword evidence="3" id="KW-1185">Reference proteome</keyword>
<dbReference type="Gene3D" id="3.40.50.300">
    <property type="entry name" value="P-loop containing nucleotide triphosphate hydrolases"/>
    <property type="match status" value="1"/>
</dbReference>
<evidence type="ECO:0000259" key="1">
    <source>
        <dbReference type="Pfam" id="PF26563"/>
    </source>
</evidence>
<proteinExistence type="predicted"/>
<dbReference type="AlphaFoldDB" id="A0A238XWK5"/>
<feature type="domain" description="Rv3660c-like CheY-like N-terminal" evidence="1">
    <location>
        <begin position="9"/>
        <end position="116"/>
    </location>
</feature>
<organism evidence="2 3">
    <name type="scientific">Haloechinothrix alba</name>
    <dbReference type="NCBI Taxonomy" id="664784"/>
    <lineage>
        <taxon>Bacteria</taxon>
        <taxon>Bacillati</taxon>
        <taxon>Actinomycetota</taxon>
        <taxon>Actinomycetes</taxon>
        <taxon>Pseudonocardiales</taxon>
        <taxon>Pseudonocardiaceae</taxon>
        <taxon>Haloechinothrix</taxon>
    </lineage>
</organism>
<dbReference type="EMBL" id="FZNW01000012">
    <property type="protein sequence ID" value="SNR62744.1"/>
    <property type="molecule type" value="Genomic_DNA"/>
</dbReference>
<dbReference type="NCBIfam" id="TIGR03815">
    <property type="entry name" value="CpaE_hom_Actino"/>
    <property type="match status" value="1"/>
</dbReference>
<dbReference type="InterPro" id="IPR059050">
    <property type="entry name" value="Rv3660c_N"/>
</dbReference>